<keyword evidence="2" id="KW-0808">Transferase</keyword>
<dbReference type="InterPro" id="IPR052204">
    <property type="entry name" value="PpiC/parvulin_rotamase"/>
</dbReference>
<dbReference type="Proteomes" id="UP000269154">
    <property type="component" value="Unassembled WGS sequence"/>
</dbReference>
<evidence type="ECO:0000313" key="2">
    <source>
        <dbReference type="EMBL" id="RQH23231.1"/>
    </source>
</evidence>
<dbReference type="PROSITE" id="PS50206">
    <property type="entry name" value="RHODANESE_3"/>
    <property type="match status" value="1"/>
</dbReference>
<evidence type="ECO:0000313" key="3">
    <source>
        <dbReference type="Proteomes" id="UP000269154"/>
    </source>
</evidence>
<name>A0A3N6QVQ4_9CYAN</name>
<dbReference type="Pfam" id="PF00581">
    <property type="entry name" value="Rhodanese"/>
    <property type="match status" value="1"/>
</dbReference>
<dbReference type="InterPro" id="IPR001763">
    <property type="entry name" value="Rhodanese-like_dom"/>
</dbReference>
<proteinExistence type="predicted"/>
<evidence type="ECO:0000259" key="1">
    <source>
        <dbReference type="PROSITE" id="PS50206"/>
    </source>
</evidence>
<comment type="caution">
    <text evidence="2">The sequence shown here is derived from an EMBL/GenBank/DDBJ whole genome shotgun (WGS) entry which is preliminary data.</text>
</comment>
<feature type="domain" description="Rhodanese" evidence="1">
    <location>
        <begin position="26"/>
        <end position="118"/>
    </location>
</feature>
<gene>
    <name evidence="2" type="ORF">D5R40_30575</name>
</gene>
<dbReference type="EMBL" id="RCBY01000349">
    <property type="protein sequence ID" value="RQH23231.1"/>
    <property type="molecule type" value="Genomic_DNA"/>
</dbReference>
<sequence>MSQQSSEGPLLDITVEELADRLTDGIPENLQLVDVREDREVEIASIKGFKVLSLSKFSEWSDQIHVHLDHEKETLVLCHHGIRSAQMCQWLKSQGFTNVKNIIGGIDAYSMVVDKSILRY</sequence>
<dbReference type="SMART" id="SM00450">
    <property type="entry name" value="RHOD"/>
    <property type="match status" value="1"/>
</dbReference>
<dbReference type="OrthoDB" id="9800872at2"/>
<organism evidence="2 3">
    <name type="scientific">Okeania hirsuta</name>
    <dbReference type="NCBI Taxonomy" id="1458930"/>
    <lineage>
        <taxon>Bacteria</taxon>
        <taxon>Bacillati</taxon>
        <taxon>Cyanobacteriota</taxon>
        <taxon>Cyanophyceae</taxon>
        <taxon>Oscillatoriophycideae</taxon>
        <taxon>Oscillatoriales</taxon>
        <taxon>Microcoleaceae</taxon>
        <taxon>Okeania</taxon>
    </lineage>
</organism>
<dbReference type="PANTHER" id="PTHR43629">
    <property type="entry name" value="PEPTIDYL-PROLYL CIS-TRANS ISOMERASE"/>
    <property type="match status" value="1"/>
</dbReference>
<keyword evidence="3" id="KW-1185">Reference proteome</keyword>
<dbReference type="GO" id="GO:0016740">
    <property type="term" value="F:transferase activity"/>
    <property type="evidence" value="ECO:0007669"/>
    <property type="project" value="UniProtKB-KW"/>
</dbReference>
<dbReference type="AlphaFoldDB" id="A0A3N6QVQ4"/>
<dbReference type="RefSeq" id="WP_124144466.1">
    <property type="nucleotide sequence ID" value="NZ_CAWOKI010000021.1"/>
</dbReference>
<accession>A0A3N6QVQ4</accession>
<dbReference type="SUPFAM" id="SSF52821">
    <property type="entry name" value="Rhodanese/Cell cycle control phosphatase"/>
    <property type="match status" value="1"/>
</dbReference>
<reference evidence="2 3" key="1">
    <citation type="journal article" date="2018" name="ACS Chem. Biol.">
        <title>Ketoreductase domain dysfunction expands chemodiversity: malyngamide biosynthesis in the cyanobacterium Okeania hirsuta.</title>
        <authorList>
            <person name="Moss N.A."/>
            <person name="Leao T."/>
            <person name="Rankin M."/>
            <person name="McCullough T.M."/>
            <person name="Qu P."/>
            <person name="Korobeynikov A."/>
            <person name="Smith J.L."/>
            <person name="Gerwick L."/>
            <person name="Gerwick W.H."/>
        </authorList>
    </citation>
    <scope>NUCLEOTIDE SEQUENCE [LARGE SCALE GENOMIC DNA]</scope>
    <source>
        <strain evidence="2 3">PAB10Feb10-1</strain>
    </source>
</reference>
<protein>
    <submittedName>
        <fullName evidence="2">Rhodanese-related sulfurtransferase</fullName>
    </submittedName>
</protein>
<dbReference type="InterPro" id="IPR036873">
    <property type="entry name" value="Rhodanese-like_dom_sf"/>
</dbReference>
<dbReference type="PANTHER" id="PTHR43629:SF2">
    <property type="entry name" value="RHODANESE-LIKE_PPIC DOMAIN-CONTAINING PROTEIN 12, CHLOROPLASTIC"/>
    <property type="match status" value="1"/>
</dbReference>
<dbReference type="Gene3D" id="3.40.250.10">
    <property type="entry name" value="Rhodanese-like domain"/>
    <property type="match status" value="1"/>
</dbReference>